<sequence length="92" mass="9936">MNVRVERTRAPVLQLDDFEPSDVSTDASAPATTRVQLALPEQDGAVAHAVLQQLELLGELRVEERCDAVGLREVDGPIQKQVGVLRSVHGPA</sequence>
<proteinExistence type="predicted"/>
<keyword evidence="2" id="KW-1185">Reference proteome</keyword>
<protein>
    <submittedName>
        <fullName evidence="1">Uncharacterized protein</fullName>
    </submittedName>
</protein>
<dbReference type="AlphaFoldDB" id="A0A031FN32"/>
<gene>
    <name evidence="1" type="ORF">BW34_02571</name>
</gene>
<dbReference type="EMBL" id="JFYO01000007">
    <property type="protein sequence ID" value="EZP26239.1"/>
    <property type="molecule type" value="Genomic_DNA"/>
</dbReference>
<accession>A0A031FN32</accession>
<evidence type="ECO:0000313" key="1">
    <source>
        <dbReference type="EMBL" id="EZP26239.1"/>
    </source>
</evidence>
<reference evidence="1 2" key="1">
    <citation type="submission" date="2014-03" db="EMBL/GenBank/DDBJ databases">
        <title>Draft Genome Sequences of 13 Willow Endophytes.</title>
        <authorList>
            <person name="Gan H.Y."/>
            <person name="Gan H.M."/>
            <person name="Savka M.A."/>
            <person name="Hudson A.O."/>
        </authorList>
    </citation>
    <scope>NUCLEOTIDE SEQUENCE [LARGE SCALE GENOMIC DNA]</scope>
    <source>
        <strain evidence="1 2">RIT293</strain>
    </source>
</reference>
<dbReference type="Proteomes" id="UP000024001">
    <property type="component" value="Unassembled WGS sequence"/>
</dbReference>
<comment type="caution">
    <text evidence="1">The sequence shown here is derived from an EMBL/GenBank/DDBJ whole genome shotgun (WGS) entry which is preliminary data.</text>
</comment>
<evidence type="ECO:0000313" key="2">
    <source>
        <dbReference type="Proteomes" id="UP000024001"/>
    </source>
</evidence>
<organism evidence="1 2">
    <name type="scientific">Microbacterium oleivorans</name>
    <dbReference type="NCBI Taxonomy" id="273677"/>
    <lineage>
        <taxon>Bacteria</taxon>
        <taxon>Bacillati</taxon>
        <taxon>Actinomycetota</taxon>
        <taxon>Actinomycetes</taxon>
        <taxon>Micrococcales</taxon>
        <taxon>Microbacteriaceae</taxon>
        <taxon>Microbacterium</taxon>
    </lineage>
</organism>
<name>A0A031FN32_9MICO</name>